<dbReference type="KEGG" id="tet:TTHERM_000112899"/>
<proteinExistence type="predicted"/>
<dbReference type="GeneID" id="24437339"/>
<evidence type="ECO:0000313" key="2">
    <source>
        <dbReference type="EMBL" id="EWS75773.1"/>
    </source>
</evidence>
<feature type="signal peptide" evidence="1">
    <location>
        <begin position="1"/>
        <end position="20"/>
    </location>
</feature>
<sequence length="1868" mass="218284">MKYNFKLILLLQYCIQVIVSQDQCIQGCISCNAAESFQKQECLQSDQGYQLDKSNSLCIYQLCDENLYYQTNADPTKSQCLAICNDYYQANDIQNTCNLLNQCPQSFITSSDYSSNTSILNILSYQDNSYLVQYSNFLNYVNKTTGEIILRFNYDSNNLGVYTLNGNLFIILMDYSINLWEIEKNTYQKLCQIMFGKLSNNTLMYYVEEEYYYIVTYDFSKNTNYINLFNLQQEIKVIDLQLSNSYQKIFFFSQYIVIQDNTKIKLNQLILKQENIASFYLNEITPNFICNIITDQEIKNLIYSLNNKKYIFFQQNQQNFNIIDEEQQNCFEVKVGNQIMKIELVESQQSNDLLIIQLQTQIIIKAISDINNNLDQISLNGNPLILDVLINNINQQMFILTNQNQITCIQQQNQNGKFQYNVIKTLPVLIKNPQQLIYPSQSNQIQNIFFTIGKDFQQFYFSYSDIQVGYISKSFRQSYLSNKGLINKIIYENNQSLLYVCSQDGMLTVWNIITQFNAEYYKEYLFKNDSCRDFVQLQNTIAAVLLQYSIVIFDLNDQSKKTVLTQTDMQFIQQYSLSTNGQYILIHLDSCTKIIDINLNILVDKCIAQNIVNSEISSKQIIYIYGQQFINAYQIDLTNNDLILQSYSIQNCQNIVNFFLDESIPNQIQIIYFDSILQQLFVLDDKLNIQFQAQLNSISKFISIKPFIDLNQQTTLFLVYKTSVITQGNLYFIAAINEIGNQFTQIQNMTNSLGIYQVDNYLNYNGQLIFNMILASNNITDSLIFTIQWNAVQGTSNIEQLIVNTGDQFTFLTSSYNTQFIYTGSKSGFTGISSSTSKYANLIYQNPPNDTNNIQQVVQSYQLNRIFVVKKNIKEFDLILNTYIEDISFDDISQNQIEYVQGFKISNNLRLISCYKSQSFLVKSYNYTTPQVFKLNNFGIISNYYINEDQNIIFIYGTKLSIFNLALQNEFIIIPSNTQNNLIAQCIFPDGLIICKQGNYQLIFLNSLDFTIIKQFQVTGIELGFFLNFDQINNRFYIYKQTIQVYTILGQFIFSLDQLYQDIIEFNFYGNYIAVLTIGNGYIYDRVTQNYVSTFLSSQGGNIIKSIYIAQQNHLLFFSNYVTRGIQVFDLTNLKSKNPLFLSFNPSVQIVDFAYEESCQMLIIVNQMGNIEVFNYPLGLSYNFLPIDQFQNNKASGFSIDYLTNSLIVYNINLVVQLNYNLLTQKIYQIVQPIQYQYIIKTDQNNKHSFITDNIFFTADNQLIHYDFQNNLLLYNLTLSANQVVKSFQLVNDLIILGTSMGQIITYNLTKRASFILSLQYIQPVVNIQSISTQFWFSQKDGSINIFQIQNFSQFSLPSSSFNLQTVTKNQNQVQLNLIILDEQYNRYFVQFVKQKRCIVINMITNAILQNMSFPTDEISKIMITTQYVILYSTAQINVHRRDNLFFQQQIRCNNRLDQITDLKVLNDSVYLITFTNRIDIYFLIDNQNTIELVDSLSTQFPVIIYSNYDSSNTLLNFVGFSSTNIFEKKYWLASYTFSSQWCSSVVEGSTSVQFLKNLNDLKDSNINMQQQQLLYLNLFDFTPINSINQQLTSMILQSFDQKSAFDINQQSFQSIQSDAYLKNFDLNFTEQGIYQFSNYTKNIYIQDLKIESQNILNVSISFSQKNLIVINNLILTNVSDNFPNKTQNSSNQNLDQDFQNFLDFQDCQKVIIYNLQIFQANIKNIQQFLIFSRINQIVLKNVTVKESNFEIMAFFENIQNINIENIYLTVFNKQPWKILQFKINLFLEYNQILRIKKQQQLIIWYQKIYLTQSKTKDLKVDFKMTISFIFLIVLKFIFTTQKLEIYTFKIQQLYCCLKKLIKFQLIT</sequence>
<dbReference type="SUPFAM" id="SSF50998">
    <property type="entry name" value="Quinoprotein alcohol dehydrogenase-like"/>
    <property type="match status" value="3"/>
</dbReference>
<dbReference type="InParanoid" id="W7XFW8"/>
<feature type="chain" id="PRO_5004905999" description="Transmembrane protein" evidence="1">
    <location>
        <begin position="21"/>
        <end position="1868"/>
    </location>
</feature>
<dbReference type="EMBL" id="GG662798">
    <property type="protein sequence ID" value="EWS75773.1"/>
    <property type="molecule type" value="Genomic_DNA"/>
</dbReference>
<name>W7XFW8_TETTS</name>
<evidence type="ECO:0000256" key="1">
    <source>
        <dbReference type="SAM" id="SignalP"/>
    </source>
</evidence>
<evidence type="ECO:0000313" key="3">
    <source>
        <dbReference type="Proteomes" id="UP000009168"/>
    </source>
</evidence>
<dbReference type="RefSeq" id="XP_012651695.1">
    <property type="nucleotide sequence ID" value="XM_012796241.1"/>
</dbReference>
<protein>
    <recommendedName>
        <fullName evidence="4">Transmembrane protein</fullName>
    </recommendedName>
</protein>
<evidence type="ECO:0008006" key="4">
    <source>
        <dbReference type="Google" id="ProtNLM"/>
    </source>
</evidence>
<dbReference type="InterPro" id="IPR011047">
    <property type="entry name" value="Quinoprotein_ADH-like_sf"/>
</dbReference>
<reference evidence="3" key="1">
    <citation type="journal article" date="2006" name="PLoS Biol.">
        <title>Macronuclear genome sequence of the ciliate Tetrahymena thermophila, a model eukaryote.</title>
        <authorList>
            <person name="Eisen J.A."/>
            <person name="Coyne R.S."/>
            <person name="Wu M."/>
            <person name="Wu D."/>
            <person name="Thiagarajan M."/>
            <person name="Wortman J.R."/>
            <person name="Badger J.H."/>
            <person name="Ren Q."/>
            <person name="Amedeo P."/>
            <person name="Jones K.M."/>
            <person name="Tallon L.J."/>
            <person name="Delcher A.L."/>
            <person name="Salzberg S.L."/>
            <person name="Silva J.C."/>
            <person name="Haas B.J."/>
            <person name="Majoros W.H."/>
            <person name="Farzad M."/>
            <person name="Carlton J.M."/>
            <person name="Smith R.K. Jr."/>
            <person name="Garg J."/>
            <person name="Pearlman R.E."/>
            <person name="Karrer K.M."/>
            <person name="Sun L."/>
            <person name="Manning G."/>
            <person name="Elde N.C."/>
            <person name="Turkewitz A.P."/>
            <person name="Asai D.J."/>
            <person name="Wilkes D.E."/>
            <person name="Wang Y."/>
            <person name="Cai H."/>
            <person name="Collins K."/>
            <person name="Stewart B.A."/>
            <person name="Lee S.R."/>
            <person name="Wilamowska K."/>
            <person name="Weinberg Z."/>
            <person name="Ruzzo W.L."/>
            <person name="Wloga D."/>
            <person name="Gaertig J."/>
            <person name="Frankel J."/>
            <person name="Tsao C.-C."/>
            <person name="Gorovsky M.A."/>
            <person name="Keeling P.J."/>
            <person name="Waller R.F."/>
            <person name="Patron N.J."/>
            <person name="Cherry J.M."/>
            <person name="Stover N.A."/>
            <person name="Krieger C.J."/>
            <person name="del Toro C."/>
            <person name="Ryder H.F."/>
            <person name="Williamson S.C."/>
            <person name="Barbeau R.A."/>
            <person name="Hamilton E.P."/>
            <person name="Orias E."/>
        </authorList>
    </citation>
    <scope>NUCLEOTIDE SEQUENCE [LARGE SCALE GENOMIC DNA]</scope>
    <source>
        <strain evidence="3">SB210</strain>
    </source>
</reference>
<dbReference type="SUPFAM" id="SSF50978">
    <property type="entry name" value="WD40 repeat-like"/>
    <property type="match status" value="1"/>
</dbReference>
<organism evidence="2 3">
    <name type="scientific">Tetrahymena thermophila (strain SB210)</name>
    <dbReference type="NCBI Taxonomy" id="312017"/>
    <lineage>
        <taxon>Eukaryota</taxon>
        <taxon>Sar</taxon>
        <taxon>Alveolata</taxon>
        <taxon>Ciliophora</taxon>
        <taxon>Intramacronucleata</taxon>
        <taxon>Oligohymenophorea</taxon>
        <taxon>Hymenostomatida</taxon>
        <taxon>Tetrahymenina</taxon>
        <taxon>Tetrahymenidae</taxon>
        <taxon>Tetrahymena</taxon>
    </lineage>
</organism>
<accession>W7XFW8</accession>
<keyword evidence="1" id="KW-0732">Signal</keyword>
<dbReference type="FunCoup" id="W7XFW8">
    <property type="interactions" value="10"/>
</dbReference>
<gene>
    <name evidence="2" type="ORF">TTHERM_000112899</name>
</gene>
<dbReference type="Proteomes" id="UP000009168">
    <property type="component" value="Unassembled WGS sequence"/>
</dbReference>
<dbReference type="InterPro" id="IPR036322">
    <property type="entry name" value="WD40_repeat_dom_sf"/>
</dbReference>
<keyword evidence="3" id="KW-1185">Reference proteome</keyword>